<name>A0A8S1B168_ARCPL</name>
<evidence type="ECO:0000256" key="1">
    <source>
        <dbReference type="SAM" id="SignalP"/>
    </source>
</evidence>
<dbReference type="EMBL" id="CADEBD010000745">
    <property type="protein sequence ID" value="CAB3259821.1"/>
    <property type="molecule type" value="Genomic_DNA"/>
</dbReference>
<dbReference type="EMBL" id="CADEBC010000550">
    <property type="protein sequence ID" value="CAB3251474.1"/>
    <property type="molecule type" value="Genomic_DNA"/>
</dbReference>
<dbReference type="AlphaFoldDB" id="A0A8S1B168"/>
<evidence type="ECO:0000313" key="4">
    <source>
        <dbReference type="Proteomes" id="UP000494106"/>
    </source>
</evidence>
<reference evidence="4 5" key="1">
    <citation type="submission" date="2020-04" db="EMBL/GenBank/DDBJ databases">
        <authorList>
            <person name="Wallbank WR R."/>
            <person name="Pardo Diaz C."/>
            <person name="Kozak K."/>
            <person name="Martin S."/>
            <person name="Jiggins C."/>
            <person name="Moest M."/>
            <person name="Warren A I."/>
            <person name="Byers J.R.P. K."/>
            <person name="Montejo-Kovacevich G."/>
            <person name="Yen C E."/>
        </authorList>
    </citation>
    <scope>NUCLEOTIDE SEQUENCE [LARGE SCALE GENOMIC DNA]</scope>
</reference>
<sequence>MFKLVVLLSVAAMAAAKPGVVAPVVYSSVVPASSSISEYSTSVLHGSPALYRAPAIVSAPVVVSAPAVVPAVAALPPSPYLALRGVHHLGKRSIGVLPLTYNPLISNVGPVALTAPLGYSSVYPRALSWHPY</sequence>
<accession>A0A8S1B168</accession>
<organism evidence="2 4">
    <name type="scientific">Arctia plantaginis</name>
    <name type="common">Wood tiger moth</name>
    <name type="synonym">Phalaena plantaginis</name>
    <dbReference type="NCBI Taxonomy" id="874455"/>
    <lineage>
        <taxon>Eukaryota</taxon>
        <taxon>Metazoa</taxon>
        <taxon>Ecdysozoa</taxon>
        <taxon>Arthropoda</taxon>
        <taxon>Hexapoda</taxon>
        <taxon>Insecta</taxon>
        <taxon>Pterygota</taxon>
        <taxon>Neoptera</taxon>
        <taxon>Endopterygota</taxon>
        <taxon>Lepidoptera</taxon>
        <taxon>Glossata</taxon>
        <taxon>Ditrysia</taxon>
        <taxon>Noctuoidea</taxon>
        <taxon>Erebidae</taxon>
        <taxon>Arctiinae</taxon>
        <taxon>Arctia</taxon>
    </lineage>
</organism>
<protein>
    <submittedName>
        <fullName evidence="2">Uncharacterized protein</fullName>
    </submittedName>
</protein>
<keyword evidence="1" id="KW-0732">Signal</keyword>
<evidence type="ECO:0000313" key="2">
    <source>
        <dbReference type="EMBL" id="CAB3251474.1"/>
    </source>
</evidence>
<dbReference type="OrthoDB" id="6782465at2759"/>
<dbReference type="Proteomes" id="UP000494256">
    <property type="component" value="Unassembled WGS sequence"/>
</dbReference>
<proteinExistence type="predicted"/>
<evidence type="ECO:0000313" key="5">
    <source>
        <dbReference type="Proteomes" id="UP000494256"/>
    </source>
</evidence>
<comment type="caution">
    <text evidence="2">The sequence shown here is derived from an EMBL/GenBank/DDBJ whole genome shotgun (WGS) entry which is preliminary data.</text>
</comment>
<gene>
    <name evidence="2" type="ORF">APLA_LOCUS13059</name>
    <name evidence="3" type="ORF">APLA_LOCUS16762</name>
</gene>
<evidence type="ECO:0000313" key="3">
    <source>
        <dbReference type="EMBL" id="CAB3259821.1"/>
    </source>
</evidence>
<keyword evidence="4" id="KW-1185">Reference proteome</keyword>
<feature type="signal peptide" evidence="1">
    <location>
        <begin position="1"/>
        <end position="16"/>
    </location>
</feature>
<dbReference type="Proteomes" id="UP000494106">
    <property type="component" value="Unassembled WGS sequence"/>
</dbReference>
<feature type="chain" id="PRO_5036273144" evidence="1">
    <location>
        <begin position="17"/>
        <end position="132"/>
    </location>
</feature>